<dbReference type="SUPFAM" id="SSF143011">
    <property type="entry name" value="RelE-like"/>
    <property type="match status" value="1"/>
</dbReference>
<dbReference type="AlphaFoldDB" id="A0A807LA63"/>
<dbReference type="KEGG" id="kco:BWI95_03020"/>
<dbReference type="InterPro" id="IPR035093">
    <property type="entry name" value="RelE/ParE_toxin_dom_sf"/>
</dbReference>
<gene>
    <name evidence="3" type="ORF">BWI95_03020</name>
</gene>
<evidence type="ECO:0000313" key="4">
    <source>
        <dbReference type="Proteomes" id="UP000187148"/>
    </source>
</evidence>
<dbReference type="RefSeq" id="WP_076768985.1">
    <property type="nucleotide sequence ID" value="NZ_CP019445.1"/>
</dbReference>
<dbReference type="InterPro" id="IPR007712">
    <property type="entry name" value="RelE/ParE_toxin"/>
</dbReference>
<dbReference type="Gene3D" id="3.30.2310.20">
    <property type="entry name" value="RelE-like"/>
    <property type="match status" value="1"/>
</dbReference>
<keyword evidence="4" id="KW-1185">Reference proteome</keyword>
<sequence length="94" mass="10909">MIYELAFDPRALKEWKKLGVTVQAQFKKKLAEVLVQPRVEKARLHGLPDCYKIKLRASGYRLIYQVRDNVVTVFVVAIGKREKEAAYHSANHRL</sequence>
<protein>
    <submittedName>
        <fullName evidence="3">Addiction module toxin RelE</fullName>
    </submittedName>
</protein>
<dbReference type="Pfam" id="PF05016">
    <property type="entry name" value="ParE_toxin"/>
    <property type="match status" value="1"/>
</dbReference>
<dbReference type="EMBL" id="CP019445">
    <property type="protein sequence ID" value="APZ04109.1"/>
    <property type="molecule type" value="Genomic_DNA"/>
</dbReference>
<evidence type="ECO:0000256" key="2">
    <source>
        <dbReference type="ARBA" id="ARBA00022649"/>
    </source>
</evidence>
<proteinExistence type="inferred from homology"/>
<dbReference type="NCBIfam" id="TIGR02385">
    <property type="entry name" value="RelE_StbE"/>
    <property type="match status" value="1"/>
</dbReference>
<name>A0A807LA63_9ENTR</name>
<evidence type="ECO:0000313" key="3">
    <source>
        <dbReference type="EMBL" id="APZ04109.1"/>
    </source>
</evidence>
<comment type="similarity">
    <text evidence="1">Belongs to the RelE toxin family.</text>
</comment>
<keyword evidence="2" id="KW-1277">Toxin-antitoxin system</keyword>
<dbReference type="PANTHER" id="PTHR35601:SF2">
    <property type="entry name" value="MRNA INTERFERASE TOXIN RELE"/>
    <property type="match status" value="1"/>
</dbReference>
<dbReference type="PANTHER" id="PTHR35601">
    <property type="entry name" value="TOXIN RELE"/>
    <property type="match status" value="1"/>
</dbReference>
<accession>A0A807LA63</accession>
<evidence type="ECO:0000256" key="1">
    <source>
        <dbReference type="ARBA" id="ARBA00006226"/>
    </source>
</evidence>
<organism evidence="3 4">
    <name type="scientific">Kosakonia cowanii JCM 10956 = DSM 18146</name>
    <dbReference type="NCBI Taxonomy" id="1300165"/>
    <lineage>
        <taxon>Bacteria</taxon>
        <taxon>Pseudomonadati</taxon>
        <taxon>Pseudomonadota</taxon>
        <taxon>Gammaproteobacteria</taxon>
        <taxon>Enterobacterales</taxon>
        <taxon>Enterobacteriaceae</taxon>
        <taxon>Kosakonia</taxon>
    </lineage>
</organism>
<dbReference type="Proteomes" id="UP000187148">
    <property type="component" value="Chromosome"/>
</dbReference>
<reference evidence="3 4" key="1">
    <citation type="submission" date="2017-01" db="EMBL/GenBank/DDBJ databases">
        <authorList>
            <person name="Cao J.-M."/>
        </authorList>
    </citation>
    <scope>NUCLEOTIDE SEQUENCE [LARGE SCALE GENOMIC DNA]</scope>
    <source>
        <strain evidence="3 4">888-76</strain>
    </source>
</reference>